<reference evidence="3 4" key="1">
    <citation type="submission" date="2013-08" db="EMBL/GenBank/DDBJ databases">
        <title>Lactobacillus wasatchii sp. WDC04, a late gas producing bacteria isolated from aged chedder cheese.</title>
        <authorList>
            <person name="Oberg C.J."/>
            <person name="Culumber M."/>
            <person name="McMahon D.J."/>
            <person name="Broadbent J.R."/>
            <person name="Oberg T.S."/>
            <person name="Ortaki F."/>
        </authorList>
    </citation>
    <scope>NUCLEOTIDE SEQUENCE [LARGE SCALE GENOMIC DNA]</scope>
    <source>
        <strain evidence="3 4">WDC04</strain>
    </source>
</reference>
<dbReference type="RefSeq" id="WP_044010500.1">
    <property type="nucleotide sequence ID" value="NZ_AWTT01000015.1"/>
</dbReference>
<evidence type="ECO:0000256" key="2">
    <source>
        <dbReference type="SAM" id="Phobius"/>
    </source>
</evidence>
<feature type="transmembrane region" description="Helical" evidence="2">
    <location>
        <begin position="66"/>
        <end position="83"/>
    </location>
</feature>
<keyword evidence="2" id="KW-1133">Transmembrane helix</keyword>
<accession>A0A0D1A7C1</accession>
<comment type="caution">
    <text evidence="3">The sequence shown here is derived from an EMBL/GenBank/DDBJ whole genome shotgun (WGS) entry which is preliminary data.</text>
</comment>
<keyword evidence="4" id="KW-1185">Reference proteome</keyword>
<evidence type="ECO:0000256" key="1">
    <source>
        <dbReference type="SAM" id="MobiDB-lite"/>
    </source>
</evidence>
<gene>
    <name evidence="3" type="ORF">WDC_0804</name>
</gene>
<evidence type="ECO:0000313" key="4">
    <source>
        <dbReference type="Proteomes" id="UP000032279"/>
    </source>
</evidence>
<dbReference type="EMBL" id="AWTT01000015">
    <property type="protein sequence ID" value="KIS03567.1"/>
    <property type="molecule type" value="Genomic_DNA"/>
</dbReference>
<feature type="transmembrane region" description="Helical" evidence="2">
    <location>
        <begin position="90"/>
        <end position="108"/>
    </location>
</feature>
<sequence>MQDPFKNQNDPDNQNQNQNPFSNLPLPPNYATVVNPDNGQVRAAKVGISWTTLWFGPIPAMLRGDWYNFALMIVLDLIYFMGISMLHIQVALPVPALVFGFLYNMMYFKHLFTLGYQPADEHSKQILTQSRYWKE</sequence>
<evidence type="ECO:0008006" key="5">
    <source>
        <dbReference type="Google" id="ProtNLM"/>
    </source>
</evidence>
<protein>
    <recommendedName>
        <fullName evidence="5">DUF2628 domain-containing protein</fullName>
    </recommendedName>
</protein>
<dbReference type="OrthoDB" id="5233at2"/>
<dbReference type="STRING" id="1335616.WDC_0804"/>
<keyword evidence="2" id="KW-0472">Membrane</keyword>
<proteinExistence type="predicted"/>
<keyword evidence="2" id="KW-0812">Transmembrane</keyword>
<organism evidence="3 4">
    <name type="scientific">Paucilactobacillus wasatchensis</name>
    <dbReference type="NCBI Taxonomy" id="1335616"/>
    <lineage>
        <taxon>Bacteria</taxon>
        <taxon>Bacillati</taxon>
        <taxon>Bacillota</taxon>
        <taxon>Bacilli</taxon>
        <taxon>Lactobacillales</taxon>
        <taxon>Lactobacillaceae</taxon>
        <taxon>Paucilactobacillus</taxon>
    </lineage>
</organism>
<dbReference type="Proteomes" id="UP000032279">
    <property type="component" value="Unassembled WGS sequence"/>
</dbReference>
<name>A0A0D1A7C1_9LACO</name>
<evidence type="ECO:0000313" key="3">
    <source>
        <dbReference type="EMBL" id="KIS03567.1"/>
    </source>
</evidence>
<dbReference type="AlphaFoldDB" id="A0A0D1A7C1"/>
<feature type="region of interest" description="Disordered" evidence="1">
    <location>
        <begin position="1"/>
        <end position="23"/>
    </location>
</feature>
<dbReference type="PATRIC" id="fig|1335616.4.peg.804"/>